<dbReference type="EMBL" id="JACVVK020000071">
    <property type="protein sequence ID" value="KAK7495948.1"/>
    <property type="molecule type" value="Genomic_DNA"/>
</dbReference>
<keyword evidence="2" id="KW-0812">Transmembrane</keyword>
<feature type="compositionally biased region" description="Polar residues" evidence="1">
    <location>
        <begin position="218"/>
        <end position="236"/>
    </location>
</feature>
<dbReference type="PANTHER" id="PTHR43841:SF3">
    <property type="entry name" value="(3R)-HYDROXYACYL-ACP DEHYDRATASE SUBUNIT HADB"/>
    <property type="match status" value="1"/>
</dbReference>
<comment type="caution">
    <text evidence="3">The sequence shown here is derived from an EMBL/GenBank/DDBJ whole genome shotgun (WGS) entry which is preliminary data.</text>
</comment>
<feature type="transmembrane region" description="Helical" evidence="2">
    <location>
        <begin position="6"/>
        <end position="27"/>
    </location>
</feature>
<proteinExistence type="predicted"/>
<keyword evidence="4" id="KW-1185">Reference proteome</keyword>
<evidence type="ECO:0000313" key="4">
    <source>
        <dbReference type="Proteomes" id="UP001519460"/>
    </source>
</evidence>
<dbReference type="PANTHER" id="PTHR43841">
    <property type="entry name" value="3-HYDROXYACYL-THIOESTER DEHYDRATASE HTDX-RELATED"/>
    <property type="match status" value="1"/>
</dbReference>
<evidence type="ECO:0000256" key="1">
    <source>
        <dbReference type="SAM" id="MobiDB-lite"/>
    </source>
</evidence>
<reference evidence="3 4" key="1">
    <citation type="journal article" date="2023" name="Sci. Data">
        <title>Genome assembly of the Korean intertidal mud-creeper Batillaria attramentaria.</title>
        <authorList>
            <person name="Patra A.K."/>
            <person name="Ho P.T."/>
            <person name="Jun S."/>
            <person name="Lee S.J."/>
            <person name="Kim Y."/>
            <person name="Won Y.J."/>
        </authorList>
    </citation>
    <scope>NUCLEOTIDE SEQUENCE [LARGE SCALE GENOMIC DNA]</scope>
    <source>
        <strain evidence="3">Wonlab-2016</strain>
    </source>
</reference>
<sequence>MANGSVLIGPWPIVVIAAIHFTLYVYYKVRAFSENSYIFGQTPHVALILVRIALRVLGREQGKLYDSQPGQTAEAGTKVTENHDAGKCIGPSADEVVTIKNYRVSEDVLEKYKELFHEEDNATVPLCFPESLFMTSVLLLVSKPQFKLSPLGLIHTGQTIKQHEDLQILLEAPVTLEARTVEYRIVPKGVEVDIEMRVISALDQCVWSGVATLLSRSPQVQKSGSAPSTAGYQNSESDWDKQGK</sequence>
<organism evidence="3 4">
    <name type="scientific">Batillaria attramentaria</name>
    <dbReference type="NCBI Taxonomy" id="370345"/>
    <lineage>
        <taxon>Eukaryota</taxon>
        <taxon>Metazoa</taxon>
        <taxon>Spiralia</taxon>
        <taxon>Lophotrochozoa</taxon>
        <taxon>Mollusca</taxon>
        <taxon>Gastropoda</taxon>
        <taxon>Caenogastropoda</taxon>
        <taxon>Sorbeoconcha</taxon>
        <taxon>Cerithioidea</taxon>
        <taxon>Batillariidae</taxon>
        <taxon>Batillaria</taxon>
    </lineage>
</organism>
<feature type="region of interest" description="Disordered" evidence="1">
    <location>
        <begin position="218"/>
        <end position="244"/>
    </location>
</feature>
<accession>A0ABD0L9M4</accession>
<keyword evidence="2" id="KW-0472">Membrane</keyword>
<dbReference type="Proteomes" id="UP001519460">
    <property type="component" value="Unassembled WGS sequence"/>
</dbReference>
<keyword evidence="2" id="KW-1133">Transmembrane helix</keyword>
<dbReference type="AlphaFoldDB" id="A0ABD0L9M4"/>
<evidence type="ECO:0000256" key="2">
    <source>
        <dbReference type="SAM" id="Phobius"/>
    </source>
</evidence>
<evidence type="ECO:0000313" key="3">
    <source>
        <dbReference type="EMBL" id="KAK7495948.1"/>
    </source>
</evidence>
<protein>
    <submittedName>
        <fullName evidence="3">Uncharacterized protein</fullName>
    </submittedName>
</protein>
<dbReference type="Gene3D" id="3.10.129.10">
    <property type="entry name" value="Hotdog Thioesterase"/>
    <property type="match status" value="1"/>
</dbReference>
<name>A0ABD0L9M4_9CAEN</name>
<gene>
    <name evidence="3" type="ORF">BaRGS_00012938</name>
</gene>